<name>A0A833T029_PHYIN</name>
<dbReference type="EMBL" id="JAACNO010000007">
    <property type="protein sequence ID" value="KAF4150791.1"/>
    <property type="molecule type" value="Genomic_DNA"/>
</dbReference>
<evidence type="ECO:0000313" key="3">
    <source>
        <dbReference type="EMBL" id="KAF4149649.1"/>
    </source>
</evidence>
<evidence type="ECO:0000313" key="2">
    <source>
        <dbReference type="EMBL" id="KAF4044522.1"/>
    </source>
</evidence>
<comment type="caution">
    <text evidence="2">The sequence shown here is derived from an EMBL/GenBank/DDBJ whole genome shotgun (WGS) entry which is preliminary data.</text>
</comment>
<proteinExistence type="predicted"/>
<evidence type="ECO:0000256" key="1">
    <source>
        <dbReference type="SAM" id="MobiDB-lite"/>
    </source>
</evidence>
<dbReference type="EMBL" id="JAACNO010000143">
    <property type="protein sequence ID" value="KAF4149649.1"/>
    <property type="molecule type" value="Genomic_DNA"/>
</dbReference>
<evidence type="ECO:0000313" key="4">
    <source>
        <dbReference type="EMBL" id="KAF4150791.1"/>
    </source>
</evidence>
<dbReference type="EMBL" id="WSZM01000067">
    <property type="protein sequence ID" value="KAF4044522.1"/>
    <property type="molecule type" value="Genomic_DNA"/>
</dbReference>
<keyword evidence="5" id="KW-1185">Reference proteome</keyword>
<feature type="region of interest" description="Disordered" evidence="1">
    <location>
        <begin position="117"/>
        <end position="141"/>
    </location>
</feature>
<sequence>MDNAEATIYREKLHVDKLAQLIRSKILLAFEASADELVSAICGRGLIFGLDDEVCSTSHTEDCERELQIKEEVQQERELQVIKCSPLREKRRAHDKILKAKSIEDLSGAVQVFEISTGPAPTSMERSISARQSRRKVMRDA</sequence>
<organism evidence="2 5">
    <name type="scientific">Phytophthora infestans</name>
    <name type="common">Potato late blight agent</name>
    <name type="synonym">Botrytis infestans</name>
    <dbReference type="NCBI Taxonomy" id="4787"/>
    <lineage>
        <taxon>Eukaryota</taxon>
        <taxon>Sar</taxon>
        <taxon>Stramenopiles</taxon>
        <taxon>Oomycota</taxon>
        <taxon>Peronosporomycetes</taxon>
        <taxon>Peronosporales</taxon>
        <taxon>Peronosporaceae</taxon>
        <taxon>Phytophthora</taxon>
    </lineage>
</organism>
<feature type="compositionally biased region" description="Basic residues" evidence="1">
    <location>
        <begin position="132"/>
        <end position="141"/>
    </location>
</feature>
<dbReference type="AlphaFoldDB" id="A0A833T029"/>
<gene>
    <name evidence="2" type="ORF">GN244_ATG03066</name>
    <name evidence="4" type="ORF">GN958_ATG00014</name>
    <name evidence="3" type="ORF">GN958_ATG01163</name>
</gene>
<dbReference type="Proteomes" id="UP000704712">
    <property type="component" value="Unassembled WGS sequence"/>
</dbReference>
<protein>
    <submittedName>
        <fullName evidence="2">Uncharacterized protein</fullName>
    </submittedName>
</protein>
<dbReference type="Proteomes" id="UP000602510">
    <property type="component" value="Unassembled WGS sequence"/>
</dbReference>
<evidence type="ECO:0000313" key="5">
    <source>
        <dbReference type="Proteomes" id="UP000602510"/>
    </source>
</evidence>
<reference evidence="2" key="1">
    <citation type="submission" date="2020-04" db="EMBL/GenBank/DDBJ databases">
        <title>Hybrid Assembly of Korean Phytophthora infestans isolates.</title>
        <authorList>
            <person name="Prokchorchik M."/>
            <person name="Lee Y."/>
            <person name="Seo J."/>
            <person name="Cho J.-H."/>
            <person name="Park Y.-E."/>
            <person name="Jang D.-C."/>
            <person name="Im J.-S."/>
            <person name="Choi J.-G."/>
            <person name="Park H.-J."/>
            <person name="Lee G.-B."/>
            <person name="Lee Y.-G."/>
            <person name="Hong S.-Y."/>
            <person name="Cho K."/>
            <person name="Sohn K.H."/>
        </authorList>
    </citation>
    <scope>NUCLEOTIDE SEQUENCE</scope>
    <source>
        <strain evidence="2">KR_1_A1</strain>
        <strain evidence="3">KR_2_A2</strain>
    </source>
</reference>
<accession>A0A833T029</accession>